<dbReference type="PANTHER" id="PTHR31945">
    <property type="entry name" value="TRANSCRIPTION FACTOR SCREAM2-RELATED"/>
    <property type="match status" value="1"/>
</dbReference>
<reference evidence="8" key="2">
    <citation type="submission" date="2023-06" db="EMBL/GenBank/DDBJ databases">
        <authorList>
            <person name="Ma L."/>
            <person name="Liu K.-W."/>
            <person name="Li Z."/>
            <person name="Hsiao Y.-Y."/>
            <person name="Qi Y."/>
            <person name="Fu T."/>
            <person name="Tang G."/>
            <person name="Zhang D."/>
            <person name="Sun W.-H."/>
            <person name="Liu D.-K."/>
            <person name="Li Y."/>
            <person name="Chen G.-Z."/>
            <person name="Liu X.-D."/>
            <person name="Liao X.-Y."/>
            <person name="Jiang Y.-T."/>
            <person name="Yu X."/>
            <person name="Hao Y."/>
            <person name="Huang J."/>
            <person name="Zhao X.-W."/>
            <person name="Ke S."/>
            <person name="Chen Y.-Y."/>
            <person name="Wu W.-L."/>
            <person name="Hsu J.-L."/>
            <person name="Lin Y.-F."/>
            <person name="Huang M.-D."/>
            <person name="Li C.-Y."/>
            <person name="Huang L."/>
            <person name="Wang Z.-W."/>
            <person name="Zhao X."/>
            <person name="Zhong W.-Y."/>
            <person name="Peng D.-H."/>
            <person name="Ahmad S."/>
            <person name="Lan S."/>
            <person name="Zhang J.-S."/>
            <person name="Tsai W.-C."/>
            <person name="Van De Peer Y."/>
            <person name="Liu Z.-J."/>
        </authorList>
    </citation>
    <scope>NUCLEOTIDE SEQUENCE</scope>
    <source>
        <strain evidence="8">CP</strain>
        <tissue evidence="8">Leaves</tissue>
    </source>
</reference>
<dbReference type="InterPro" id="IPR036638">
    <property type="entry name" value="HLH_DNA-bd_sf"/>
</dbReference>
<evidence type="ECO:0000256" key="3">
    <source>
        <dbReference type="ARBA" id="ARBA00023015"/>
    </source>
</evidence>
<feature type="compositionally biased region" description="Basic and acidic residues" evidence="6">
    <location>
        <begin position="99"/>
        <end position="112"/>
    </location>
</feature>
<dbReference type="GO" id="GO:0046983">
    <property type="term" value="F:protein dimerization activity"/>
    <property type="evidence" value="ECO:0007669"/>
    <property type="project" value="InterPro"/>
</dbReference>
<dbReference type="Pfam" id="PF22754">
    <property type="entry name" value="bHLH-TF_ACT-like_plant"/>
    <property type="match status" value="1"/>
</dbReference>
<feature type="compositionally biased region" description="Pro residues" evidence="6">
    <location>
        <begin position="70"/>
        <end position="81"/>
    </location>
</feature>
<dbReference type="PANTHER" id="PTHR31945:SF11">
    <property type="entry name" value="TRANSCRIPTION FACTOR ABORTED MICROSPORES"/>
    <property type="match status" value="1"/>
</dbReference>
<sequence>MKQVPEDHRTIDFIMSNFNHHLPHDFAADFHPLFPLSTSAAADNPHLQWDLFGSDLSRPMDTTTTFSEVPPQPPFMEPSVPPSMAESTVSREMMFQGGGDHEKESVLKRESAAARGAAGDSGSECSDQMDEEDEQKASGRPGKRHHSKNLVAERKRRKKLNDRLYTLRSLVPKITKVQVEVSQVDLNKFFLKVFSEHRPGGFTTLLEAMTSLGLEVTNVNVTTFRGLVSNVFKVEKRDNEVVQADQVRDSLFELIRNPNGVWLEPVRAVVEDGGGGGEHHHHNLHEFNTQHHHLQHYLHQHHQP</sequence>
<evidence type="ECO:0000256" key="4">
    <source>
        <dbReference type="ARBA" id="ARBA00023163"/>
    </source>
</evidence>
<protein>
    <submittedName>
        <fullName evidence="8">Transcription factor ABORTED MICROSPORES</fullName>
    </submittedName>
</protein>
<name>A0AAV9F597_ACOCL</name>
<dbReference type="EMBL" id="JAUJYO010000003">
    <property type="protein sequence ID" value="KAK1320847.1"/>
    <property type="molecule type" value="Genomic_DNA"/>
</dbReference>
<keyword evidence="5" id="KW-0539">Nucleus</keyword>
<keyword evidence="4" id="KW-0804">Transcription</keyword>
<keyword evidence="9" id="KW-1185">Reference proteome</keyword>
<feature type="region of interest" description="Disordered" evidence="6">
    <location>
        <begin position="63"/>
        <end position="155"/>
    </location>
</feature>
<reference evidence="8" key="1">
    <citation type="journal article" date="2023" name="Nat. Commun.">
        <title>Diploid and tetraploid genomes of Acorus and the evolution of monocots.</title>
        <authorList>
            <person name="Ma L."/>
            <person name="Liu K.W."/>
            <person name="Li Z."/>
            <person name="Hsiao Y.Y."/>
            <person name="Qi Y."/>
            <person name="Fu T."/>
            <person name="Tang G.D."/>
            <person name="Zhang D."/>
            <person name="Sun W.H."/>
            <person name="Liu D.K."/>
            <person name="Li Y."/>
            <person name="Chen G.Z."/>
            <person name="Liu X.D."/>
            <person name="Liao X.Y."/>
            <person name="Jiang Y.T."/>
            <person name="Yu X."/>
            <person name="Hao Y."/>
            <person name="Huang J."/>
            <person name="Zhao X.W."/>
            <person name="Ke S."/>
            <person name="Chen Y.Y."/>
            <person name="Wu W.L."/>
            <person name="Hsu J.L."/>
            <person name="Lin Y.F."/>
            <person name="Huang M.D."/>
            <person name="Li C.Y."/>
            <person name="Huang L."/>
            <person name="Wang Z.W."/>
            <person name="Zhao X."/>
            <person name="Zhong W.Y."/>
            <person name="Peng D.H."/>
            <person name="Ahmad S."/>
            <person name="Lan S."/>
            <person name="Zhang J.S."/>
            <person name="Tsai W.C."/>
            <person name="Van de Peer Y."/>
            <person name="Liu Z.J."/>
        </authorList>
    </citation>
    <scope>NUCLEOTIDE SEQUENCE</scope>
    <source>
        <strain evidence="8">CP</strain>
    </source>
</reference>
<dbReference type="GO" id="GO:0003700">
    <property type="term" value="F:DNA-binding transcription factor activity"/>
    <property type="evidence" value="ECO:0007669"/>
    <property type="project" value="TreeGrafter"/>
</dbReference>
<dbReference type="PROSITE" id="PS50888">
    <property type="entry name" value="BHLH"/>
    <property type="match status" value="1"/>
</dbReference>
<dbReference type="InterPro" id="IPR051358">
    <property type="entry name" value="TF_AMS/ICE1/BHLH6-like"/>
</dbReference>
<evidence type="ECO:0000256" key="2">
    <source>
        <dbReference type="ARBA" id="ARBA00005510"/>
    </source>
</evidence>
<evidence type="ECO:0000256" key="1">
    <source>
        <dbReference type="ARBA" id="ARBA00004123"/>
    </source>
</evidence>
<comment type="caution">
    <text evidence="8">The sequence shown here is derived from an EMBL/GenBank/DDBJ whole genome shotgun (WGS) entry which is preliminary data.</text>
</comment>
<dbReference type="InterPro" id="IPR011598">
    <property type="entry name" value="bHLH_dom"/>
</dbReference>
<organism evidence="8 9">
    <name type="scientific">Acorus calamus</name>
    <name type="common">Sweet flag</name>
    <dbReference type="NCBI Taxonomy" id="4465"/>
    <lineage>
        <taxon>Eukaryota</taxon>
        <taxon>Viridiplantae</taxon>
        <taxon>Streptophyta</taxon>
        <taxon>Embryophyta</taxon>
        <taxon>Tracheophyta</taxon>
        <taxon>Spermatophyta</taxon>
        <taxon>Magnoliopsida</taxon>
        <taxon>Liliopsida</taxon>
        <taxon>Acoraceae</taxon>
        <taxon>Acorus</taxon>
    </lineage>
</organism>
<dbReference type="Pfam" id="PF00010">
    <property type="entry name" value="HLH"/>
    <property type="match status" value="1"/>
</dbReference>
<comment type="similarity">
    <text evidence="2">Belongs to the bHLH protein family.</text>
</comment>
<evidence type="ECO:0000259" key="7">
    <source>
        <dbReference type="PROSITE" id="PS50888"/>
    </source>
</evidence>
<feature type="compositionally biased region" description="Low complexity" evidence="6">
    <location>
        <begin position="113"/>
        <end position="123"/>
    </location>
</feature>
<evidence type="ECO:0000256" key="5">
    <source>
        <dbReference type="ARBA" id="ARBA00023242"/>
    </source>
</evidence>
<evidence type="ECO:0000256" key="6">
    <source>
        <dbReference type="SAM" id="MobiDB-lite"/>
    </source>
</evidence>
<evidence type="ECO:0000313" key="9">
    <source>
        <dbReference type="Proteomes" id="UP001180020"/>
    </source>
</evidence>
<dbReference type="AlphaFoldDB" id="A0AAV9F597"/>
<dbReference type="Proteomes" id="UP001180020">
    <property type="component" value="Unassembled WGS sequence"/>
</dbReference>
<proteinExistence type="inferred from homology"/>
<dbReference type="Gene3D" id="4.10.280.10">
    <property type="entry name" value="Helix-loop-helix DNA-binding domain"/>
    <property type="match status" value="1"/>
</dbReference>
<dbReference type="InterPro" id="IPR054502">
    <property type="entry name" value="bHLH-TF_ACT-like_plant"/>
</dbReference>
<dbReference type="GO" id="GO:0005634">
    <property type="term" value="C:nucleus"/>
    <property type="evidence" value="ECO:0007669"/>
    <property type="project" value="UniProtKB-SubCell"/>
</dbReference>
<feature type="domain" description="BHLH" evidence="7">
    <location>
        <begin position="144"/>
        <end position="194"/>
    </location>
</feature>
<evidence type="ECO:0000313" key="8">
    <source>
        <dbReference type="EMBL" id="KAK1320847.1"/>
    </source>
</evidence>
<accession>A0AAV9F597</accession>
<dbReference type="SUPFAM" id="SSF47459">
    <property type="entry name" value="HLH, helix-loop-helix DNA-binding domain"/>
    <property type="match status" value="1"/>
</dbReference>
<dbReference type="GO" id="GO:0043565">
    <property type="term" value="F:sequence-specific DNA binding"/>
    <property type="evidence" value="ECO:0007669"/>
    <property type="project" value="TreeGrafter"/>
</dbReference>
<comment type="subcellular location">
    <subcellularLocation>
        <location evidence="1">Nucleus</location>
    </subcellularLocation>
</comment>
<gene>
    <name evidence="8" type="primary">AMS</name>
    <name evidence="8" type="ORF">QJS10_CPA03g02301</name>
</gene>
<keyword evidence="3" id="KW-0805">Transcription regulation</keyword>
<feature type="compositionally biased region" description="Basic residues" evidence="6">
    <location>
        <begin position="141"/>
        <end position="155"/>
    </location>
</feature>